<dbReference type="Gene3D" id="2.60.40.1930">
    <property type="match status" value="3"/>
</dbReference>
<reference evidence="6" key="1">
    <citation type="submission" date="2022-11" db="EMBL/GenBank/DDBJ databases">
        <title>Centuries of genome instability and evolution in soft-shell clam transmissible cancer (bioRxiv).</title>
        <authorList>
            <person name="Hart S.F.M."/>
            <person name="Yonemitsu M.A."/>
            <person name="Giersch R.M."/>
            <person name="Beal B.F."/>
            <person name="Arriagada G."/>
            <person name="Davis B.W."/>
            <person name="Ostrander E.A."/>
            <person name="Goff S.P."/>
            <person name="Metzger M.J."/>
        </authorList>
    </citation>
    <scope>NUCLEOTIDE SEQUENCE</scope>
    <source>
        <strain evidence="6">MELC-2E11</strain>
        <tissue evidence="6">Siphon/mantle</tissue>
    </source>
</reference>
<dbReference type="SMART" id="SM01359">
    <property type="entry name" value="A2M_N_2"/>
    <property type="match status" value="1"/>
</dbReference>
<feature type="compositionally biased region" description="Basic and acidic residues" evidence="3">
    <location>
        <begin position="88"/>
        <end position="115"/>
    </location>
</feature>
<evidence type="ECO:0000256" key="4">
    <source>
        <dbReference type="SAM" id="SignalP"/>
    </source>
</evidence>
<dbReference type="Gene3D" id="2.60.40.10">
    <property type="entry name" value="Immunoglobulins"/>
    <property type="match status" value="1"/>
</dbReference>
<evidence type="ECO:0000313" key="7">
    <source>
        <dbReference type="Proteomes" id="UP001164746"/>
    </source>
</evidence>
<dbReference type="Pfam" id="PF07703">
    <property type="entry name" value="A2M_BRD"/>
    <property type="match status" value="1"/>
</dbReference>
<dbReference type="Gene3D" id="6.20.50.160">
    <property type="match status" value="1"/>
</dbReference>
<dbReference type="Gene3D" id="2.60.40.1940">
    <property type="match status" value="1"/>
</dbReference>
<feature type="signal peptide" evidence="4">
    <location>
        <begin position="1"/>
        <end position="18"/>
    </location>
</feature>
<feature type="compositionally biased region" description="Low complexity" evidence="3">
    <location>
        <begin position="116"/>
        <end position="141"/>
    </location>
</feature>
<sequence>MSWLSLISIAVMVTGAVAKNSYVMLFPRTIRSNDPLKVVVHFLTPVAGETVTAELTTWENETISSTVYTIPPARVTRSIRKKHQANYKAREERERGSEKRRLHEEKERPSKKDDVPPVAVPVGVKGPGADPKPLSLPDPVGLPSLPPVGPFPPVTPRTVLTNTQTTVDSPTSDIILELKVPSDISWGSYRVKVEGVGSLNFKNETTVNGNPRSIAIFIQTDKANYKPGDSVSFRVFAVDKDKKLKAGTMDIEIRDPKNNKIFELTNEDNMQLGGIKGTMPLSDMPPLGRFTISAEMVGTESSKENYNFEVKEYVLPKFEVKVNLPASGKTTDTSLKGNVEAKYTFGKPVLGPVVLQLRKRYSSGFFDAKAVQSETTLGADGTVAFEIPMEMIKRVTRSLRYETLVLAANVTEALTGITETGEAEIRFYENPYKIEFFPNMPDNFKPGFGPYPMMIRVTDQDGRPPALPTQQVLVTVTFFTDKPVQGPQNTGATGFDVISPFILGDTILEATMPFSLIPTGIAEFAGESVYKDVRRFRSPSDVFLKVTMDNTAGLTIGTPVKVSFTSNASPPEVRYMVQAKGAIVATGKARYSDGSFNIALSTAMAPSARIVVYFVQPDGEIVADGLNFVVDDTFDNKVTIAFDQVSSNTKTTVNLKVTADANSMVHVLAVDKSVLLLGDGNDITPGRVEDKMRQFGDIPWVVRGWGIIPPWSFDRADDAKDIFDNSELKVLTDANLYSFDLWRHGTNVRTGYVISSFVRTGLSNGSPSASPSGNGETRKDFPETWMWASQLARLLCEKLPS</sequence>
<feature type="chain" id="PRO_5046251010" evidence="4">
    <location>
        <begin position="19"/>
        <end position="801"/>
    </location>
</feature>
<dbReference type="InterPro" id="IPR041555">
    <property type="entry name" value="MG3"/>
</dbReference>
<feature type="region of interest" description="Disordered" evidence="3">
    <location>
        <begin position="79"/>
        <end position="141"/>
    </location>
</feature>
<organism evidence="6 7">
    <name type="scientific">Mya arenaria</name>
    <name type="common">Soft-shell clam</name>
    <dbReference type="NCBI Taxonomy" id="6604"/>
    <lineage>
        <taxon>Eukaryota</taxon>
        <taxon>Metazoa</taxon>
        <taxon>Spiralia</taxon>
        <taxon>Lophotrochozoa</taxon>
        <taxon>Mollusca</taxon>
        <taxon>Bivalvia</taxon>
        <taxon>Autobranchia</taxon>
        <taxon>Heteroconchia</taxon>
        <taxon>Euheterodonta</taxon>
        <taxon>Imparidentia</taxon>
        <taxon>Neoheterodontei</taxon>
        <taxon>Myida</taxon>
        <taxon>Myoidea</taxon>
        <taxon>Myidae</taxon>
        <taxon>Mya</taxon>
    </lineage>
</organism>
<dbReference type="InterPro" id="IPR011625">
    <property type="entry name" value="A2M_N_BRD"/>
</dbReference>
<evidence type="ECO:0000256" key="3">
    <source>
        <dbReference type="SAM" id="MobiDB-lite"/>
    </source>
</evidence>
<keyword evidence="1 4" id="KW-0732">Signal</keyword>
<protein>
    <submittedName>
        <fullName evidence="6">CD109-like protein</fullName>
    </submittedName>
</protein>
<dbReference type="InterPro" id="IPR002890">
    <property type="entry name" value="MG2"/>
</dbReference>
<feature type="domain" description="Alpha-2-macroglobulin bait region" evidence="5">
    <location>
        <begin position="544"/>
        <end position="677"/>
    </location>
</feature>
<keyword evidence="2" id="KW-0882">Thioester bond</keyword>
<dbReference type="EMBL" id="CP111014">
    <property type="protein sequence ID" value="WAR00001.1"/>
    <property type="molecule type" value="Genomic_DNA"/>
</dbReference>
<proteinExistence type="predicted"/>
<evidence type="ECO:0000259" key="5">
    <source>
        <dbReference type="SMART" id="SM01359"/>
    </source>
</evidence>
<dbReference type="Pfam" id="PF17791">
    <property type="entry name" value="MG3"/>
    <property type="match status" value="1"/>
</dbReference>
<accession>A0ABY7DUJ5</accession>
<dbReference type="Proteomes" id="UP001164746">
    <property type="component" value="Chromosome 3"/>
</dbReference>
<keyword evidence="7" id="KW-1185">Reference proteome</keyword>
<dbReference type="Pfam" id="PF01835">
    <property type="entry name" value="MG2"/>
    <property type="match status" value="1"/>
</dbReference>
<evidence type="ECO:0000256" key="2">
    <source>
        <dbReference type="ARBA" id="ARBA00022966"/>
    </source>
</evidence>
<evidence type="ECO:0000256" key="1">
    <source>
        <dbReference type="ARBA" id="ARBA00022729"/>
    </source>
</evidence>
<dbReference type="PANTHER" id="PTHR11412:SF136">
    <property type="entry name" value="CD109 ANTIGEN"/>
    <property type="match status" value="1"/>
</dbReference>
<evidence type="ECO:0000313" key="6">
    <source>
        <dbReference type="EMBL" id="WAR00001.1"/>
    </source>
</evidence>
<gene>
    <name evidence="6" type="ORF">MAR_024373</name>
</gene>
<dbReference type="InterPro" id="IPR050473">
    <property type="entry name" value="A2M/Complement_sys"/>
</dbReference>
<name>A0ABY7DUJ5_MYAAR</name>
<dbReference type="PANTHER" id="PTHR11412">
    <property type="entry name" value="MACROGLOBULIN / COMPLEMENT"/>
    <property type="match status" value="1"/>
</dbReference>
<dbReference type="InterPro" id="IPR013783">
    <property type="entry name" value="Ig-like_fold"/>
</dbReference>